<evidence type="ECO:0000313" key="3">
    <source>
        <dbReference type="EMBL" id="WXK39634.1"/>
    </source>
</evidence>
<protein>
    <submittedName>
        <fullName evidence="3">N-acetylmuramidase family protein</fullName>
    </submittedName>
</protein>
<feature type="domain" description="Peptidoglycan binding-like" evidence="1">
    <location>
        <begin position="12"/>
        <end position="64"/>
    </location>
</feature>
<dbReference type="Proteomes" id="UP001493153">
    <property type="component" value="Chromosome"/>
</dbReference>
<accession>A0ABZ2Q1D9</accession>
<evidence type="ECO:0000259" key="1">
    <source>
        <dbReference type="Pfam" id="PF01471"/>
    </source>
</evidence>
<dbReference type="SUPFAM" id="SSF47090">
    <property type="entry name" value="PGBD-like"/>
    <property type="match status" value="1"/>
</dbReference>
<dbReference type="InterPro" id="IPR002477">
    <property type="entry name" value="Peptidoglycan-bd-like"/>
</dbReference>
<sequence>MKILRLGDYGHEIGLLQRRLIRAGYRLQVTHVYDAATEAAVTALQIHTGLVVDGIVGPKTMVALARGERDPKHLTDADLLRAAKTLGVPIASIRAVTEVESRSVGFLPDGRPTILFERHMFWQRLMARRIDPAPLAAKYPNVVAPVRGGYHGGSAEYTRLATAIQLDTIAAYESASWGAFQVLGQHWERLGYASVDEFVTRMEANEAEHLDAFVRFVAADRQLLAALRGRRWAQFARNYNGPGYSHNLYDKKLAQAYRKYASAAKVAA</sequence>
<dbReference type="Gene3D" id="1.10.101.10">
    <property type="entry name" value="PGBD-like superfamily/PGBD"/>
    <property type="match status" value="1"/>
</dbReference>
<dbReference type="EMBL" id="CP062176">
    <property type="protein sequence ID" value="WXK39634.1"/>
    <property type="molecule type" value="Genomic_DNA"/>
</dbReference>
<dbReference type="Pfam" id="PF11860">
    <property type="entry name" value="Muramidase"/>
    <property type="match status" value="1"/>
</dbReference>
<dbReference type="Pfam" id="PF01471">
    <property type="entry name" value="PG_binding_1"/>
    <property type="match status" value="1"/>
</dbReference>
<dbReference type="InterPro" id="IPR024408">
    <property type="entry name" value="Muramidase"/>
</dbReference>
<organism evidence="3 4">
    <name type="scientific">Mycetohabitans rhizoxinica</name>
    <dbReference type="NCBI Taxonomy" id="412963"/>
    <lineage>
        <taxon>Bacteria</taxon>
        <taxon>Pseudomonadati</taxon>
        <taxon>Pseudomonadota</taxon>
        <taxon>Betaproteobacteria</taxon>
        <taxon>Burkholderiales</taxon>
        <taxon>Burkholderiaceae</taxon>
        <taxon>Mycetohabitans</taxon>
    </lineage>
</organism>
<evidence type="ECO:0000313" key="4">
    <source>
        <dbReference type="Proteomes" id="UP001493153"/>
    </source>
</evidence>
<gene>
    <name evidence="3" type="ORF">IHE29_10320</name>
</gene>
<keyword evidence="4" id="KW-1185">Reference proteome</keyword>
<feature type="domain" description="N-acetylmuramidase" evidence="2">
    <location>
        <begin position="90"/>
        <end position="260"/>
    </location>
</feature>
<dbReference type="InterPro" id="IPR036366">
    <property type="entry name" value="PGBDSf"/>
</dbReference>
<evidence type="ECO:0000259" key="2">
    <source>
        <dbReference type="Pfam" id="PF11860"/>
    </source>
</evidence>
<proteinExistence type="predicted"/>
<dbReference type="RefSeq" id="WP_338860956.1">
    <property type="nucleotide sequence ID" value="NZ_CP062171.1"/>
</dbReference>
<name>A0ABZ2Q1D9_9BURK</name>
<reference evidence="3 4" key="1">
    <citation type="submission" date="2020-09" db="EMBL/GenBank/DDBJ databases">
        <title>Genome sequences of Mycetohabitans spp.</title>
        <authorList>
            <person name="Carter M.E."/>
            <person name="Carpenter S.C.D."/>
            <person name="Bogdanove A.J."/>
        </authorList>
    </citation>
    <scope>NUCLEOTIDE SEQUENCE [LARGE SCALE GENOMIC DNA]</scope>
    <source>
        <strain evidence="3 4">B12</strain>
    </source>
</reference>
<dbReference type="InterPro" id="IPR036365">
    <property type="entry name" value="PGBD-like_sf"/>
</dbReference>